<feature type="transmembrane region" description="Helical" evidence="5">
    <location>
        <begin position="51"/>
        <end position="67"/>
    </location>
</feature>
<dbReference type="PIRSF" id="PIRSF033913">
    <property type="entry name" value="S-S_format_DsbB"/>
    <property type="match status" value="1"/>
</dbReference>
<proteinExistence type="predicted"/>
<reference evidence="7" key="1">
    <citation type="submission" date="2016-11" db="EMBL/GenBank/DDBJ databases">
        <title>Mesorhizobium oceanicum sp. nov., isolated from deep seawater in South China Sea.</title>
        <authorList>
            <person name="Fu G.-Y."/>
        </authorList>
    </citation>
    <scope>NUCLEOTIDE SEQUENCE [LARGE SCALE GENOMIC DNA]</scope>
    <source>
        <strain evidence="7">B7</strain>
    </source>
</reference>
<dbReference type="EMBL" id="CP018171">
    <property type="protein sequence ID" value="APH73926.1"/>
    <property type="molecule type" value="Genomic_DNA"/>
</dbReference>
<name>A0A1L3SWX0_9HYPH</name>
<dbReference type="SUPFAM" id="SSF158442">
    <property type="entry name" value="DsbB-like"/>
    <property type="match status" value="1"/>
</dbReference>
<feature type="transmembrane region" description="Helical" evidence="5">
    <location>
        <begin position="12"/>
        <end position="31"/>
    </location>
</feature>
<evidence type="ECO:0000256" key="3">
    <source>
        <dbReference type="ARBA" id="ARBA00022989"/>
    </source>
</evidence>
<dbReference type="InterPro" id="IPR024199">
    <property type="entry name" value="Uncharacterised_DsbB"/>
</dbReference>
<evidence type="ECO:0000313" key="7">
    <source>
        <dbReference type="Proteomes" id="UP000182840"/>
    </source>
</evidence>
<keyword evidence="3 5" id="KW-1133">Transmembrane helix</keyword>
<protein>
    <submittedName>
        <fullName evidence="6">Disulfide bond formation protein B</fullName>
    </submittedName>
</protein>
<organism evidence="6 7">
    <name type="scientific">Aquibium oceanicum</name>
    <dbReference type="NCBI Taxonomy" id="1670800"/>
    <lineage>
        <taxon>Bacteria</taxon>
        <taxon>Pseudomonadati</taxon>
        <taxon>Pseudomonadota</taxon>
        <taxon>Alphaproteobacteria</taxon>
        <taxon>Hyphomicrobiales</taxon>
        <taxon>Phyllobacteriaceae</taxon>
        <taxon>Aquibium</taxon>
    </lineage>
</organism>
<evidence type="ECO:0000313" key="6">
    <source>
        <dbReference type="EMBL" id="APH73926.1"/>
    </source>
</evidence>
<dbReference type="Gene3D" id="1.20.1550.10">
    <property type="entry name" value="DsbB-like"/>
    <property type="match status" value="1"/>
</dbReference>
<dbReference type="InterPro" id="IPR023380">
    <property type="entry name" value="DsbB-like_sf"/>
</dbReference>
<evidence type="ECO:0000256" key="1">
    <source>
        <dbReference type="ARBA" id="ARBA00004141"/>
    </source>
</evidence>
<comment type="subcellular location">
    <subcellularLocation>
        <location evidence="1">Membrane</location>
        <topology evidence="1">Multi-pass membrane protein</topology>
    </subcellularLocation>
</comment>
<keyword evidence="2 5" id="KW-0812">Transmembrane</keyword>
<gene>
    <name evidence="6" type="ORF">BSQ44_23035</name>
</gene>
<dbReference type="GO" id="GO:0016020">
    <property type="term" value="C:membrane"/>
    <property type="evidence" value="ECO:0007669"/>
    <property type="project" value="UniProtKB-SubCell"/>
</dbReference>
<sequence length="170" mass="17539">MTLTAPAGRRQTLTAGFLAIAMAGVVGGALLFEHVGGYIPCKLCLEQRLPYYIGAPLMLVALAASAMRMPGIVVRLLILPGALLMTWGLYLGVYHSGVEWAWWAGPTDCGAVSGGSDTGGNGVLDALNNVIPPSCDEAALRILGLSLAGWNAIASLVLGAVAYWGALSRA</sequence>
<keyword evidence="4 5" id="KW-0472">Membrane</keyword>
<dbReference type="Proteomes" id="UP000182840">
    <property type="component" value="Chromosome"/>
</dbReference>
<dbReference type="OrthoDB" id="9808637at2"/>
<evidence type="ECO:0000256" key="2">
    <source>
        <dbReference type="ARBA" id="ARBA00022692"/>
    </source>
</evidence>
<evidence type="ECO:0000256" key="4">
    <source>
        <dbReference type="ARBA" id="ARBA00023136"/>
    </source>
</evidence>
<keyword evidence="7" id="KW-1185">Reference proteome</keyword>
<dbReference type="RefSeq" id="WP_072607389.1">
    <property type="nucleotide sequence ID" value="NZ_CP018171.1"/>
</dbReference>
<accession>A0A1L3SWX0</accession>
<evidence type="ECO:0000256" key="5">
    <source>
        <dbReference type="SAM" id="Phobius"/>
    </source>
</evidence>
<dbReference type="GO" id="GO:0006457">
    <property type="term" value="P:protein folding"/>
    <property type="evidence" value="ECO:0007669"/>
    <property type="project" value="InterPro"/>
</dbReference>
<dbReference type="GO" id="GO:0015035">
    <property type="term" value="F:protein-disulfide reductase activity"/>
    <property type="evidence" value="ECO:0007669"/>
    <property type="project" value="InterPro"/>
</dbReference>
<feature type="transmembrane region" description="Helical" evidence="5">
    <location>
        <begin position="147"/>
        <end position="167"/>
    </location>
</feature>
<dbReference type="KEGG" id="meso:BSQ44_23035"/>
<dbReference type="STRING" id="1670800.BSQ44_23035"/>
<dbReference type="AlphaFoldDB" id="A0A1L3SWX0"/>
<dbReference type="InterPro" id="IPR003752">
    <property type="entry name" value="DiS_bond_form_DsbB/BdbC"/>
</dbReference>
<feature type="transmembrane region" description="Helical" evidence="5">
    <location>
        <begin position="74"/>
        <end position="93"/>
    </location>
</feature>
<dbReference type="Pfam" id="PF02600">
    <property type="entry name" value="DsbB"/>
    <property type="match status" value="1"/>
</dbReference>